<reference evidence="3 4" key="1">
    <citation type="submission" date="2020-05" db="EMBL/GenBank/DDBJ databases">
        <title>Identification and distribution of gene clusters putatively required for synthesis of sphingolipid metabolism inhibitors in phylogenetically diverse species of the filamentous fungus Fusarium.</title>
        <authorList>
            <person name="Kim H.-S."/>
            <person name="Busman M."/>
            <person name="Brown D.W."/>
            <person name="Divon H."/>
            <person name="Uhlig S."/>
            <person name="Proctor R.H."/>
        </authorList>
    </citation>
    <scope>NUCLEOTIDE SEQUENCE [LARGE SCALE GENOMIC DNA]</scope>
    <source>
        <strain evidence="3 4">NRRL 66235</strain>
    </source>
</reference>
<dbReference type="Pfam" id="PF07993">
    <property type="entry name" value="NAD_binding_4"/>
    <property type="match status" value="1"/>
</dbReference>
<keyword evidence="1" id="KW-0521">NADP</keyword>
<comment type="function">
    <text evidence="1">Catalyzes the reduction of fatty acyl-CoA to fatty alcohols.</text>
</comment>
<evidence type="ECO:0000313" key="3">
    <source>
        <dbReference type="EMBL" id="KAF5707900.1"/>
    </source>
</evidence>
<dbReference type="GO" id="GO:0006629">
    <property type="term" value="P:lipid metabolic process"/>
    <property type="evidence" value="ECO:0007669"/>
    <property type="project" value="UniProtKB-KW"/>
</dbReference>
<dbReference type="GO" id="GO:0080019">
    <property type="term" value="F:alcohol-forming very long-chain fatty acyl-CoA reductase activity"/>
    <property type="evidence" value="ECO:0007669"/>
    <property type="project" value="InterPro"/>
</dbReference>
<evidence type="ECO:0000313" key="4">
    <source>
        <dbReference type="Proteomes" id="UP000544331"/>
    </source>
</evidence>
<dbReference type="CDD" id="cd05236">
    <property type="entry name" value="FAR-N_SDR_e"/>
    <property type="match status" value="1"/>
</dbReference>
<keyword evidence="4" id="KW-1185">Reference proteome</keyword>
<keyword evidence="1" id="KW-0560">Oxidoreductase</keyword>
<dbReference type="AlphaFoldDB" id="A0A8H5Y8E1"/>
<feature type="domain" description="Thioester reductase (TE)" evidence="2">
    <location>
        <begin position="13"/>
        <end position="279"/>
    </location>
</feature>
<dbReference type="InterPro" id="IPR036291">
    <property type="entry name" value="NAD(P)-bd_dom_sf"/>
</dbReference>
<dbReference type="EC" id="1.2.1.84" evidence="1"/>
<dbReference type="OrthoDB" id="429813at2759"/>
<dbReference type="Proteomes" id="UP000544331">
    <property type="component" value="Unassembled WGS sequence"/>
</dbReference>
<comment type="similarity">
    <text evidence="1">Belongs to the fatty acyl-CoA reductase family.</text>
</comment>
<keyword evidence="1" id="KW-0444">Lipid biosynthesis</keyword>
<dbReference type="InterPro" id="IPR026055">
    <property type="entry name" value="FAR"/>
</dbReference>
<comment type="caution">
    <text evidence="3">The sequence shown here is derived from an EMBL/GenBank/DDBJ whole genome shotgun (WGS) entry which is preliminary data.</text>
</comment>
<dbReference type="SUPFAM" id="SSF51735">
    <property type="entry name" value="NAD(P)-binding Rossmann-fold domains"/>
    <property type="match status" value="1"/>
</dbReference>
<name>A0A8H5Y8E1_9HYPO</name>
<dbReference type="PANTHER" id="PTHR11011">
    <property type="entry name" value="MALE STERILITY PROTEIN 2-RELATED"/>
    <property type="match status" value="1"/>
</dbReference>
<dbReference type="GO" id="GO:0102965">
    <property type="term" value="F:alcohol-forming long-chain fatty acyl-CoA reductase activity"/>
    <property type="evidence" value="ECO:0007669"/>
    <property type="project" value="UniProtKB-EC"/>
</dbReference>
<evidence type="ECO:0000259" key="2">
    <source>
        <dbReference type="Pfam" id="PF07993"/>
    </source>
</evidence>
<dbReference type="EMBL" id="JAAOAN010000406">
    <property type="protein sequence ID" value="KAF5707900.1"/>
    <property type="molecule type" value="Genomic_DNA"/>
</dbReference>
<protein>
    <recommendedName>
        <fullName evidence="1">Fatty acyl-CoA reductase</fullName>
        <ecNumber evidence="1">1.2.1.84</ecNumber>
    </recommendedName>
</protein>
<organism evidence="3 4">
    <name type="scientific">Fusarium mundagurra</name>
    <dbReference type="NCBI Taxonomy" id="1567541"/>
    <lineage>
        <taxon>Eukaryota</taxon>
        <taxon>Fungi</taxon>
        <taxon>Dikarya</taxon>
        <taxon>Ascomycota</taxon>
        <taxon>Pezizomycotina</taxon>
        <taxon>Sordariomycetes</taxon>
        <taxon>Hypocreomycetidae</taxon>
        <taxon>Hypocreales</taxon>
        <taxon>Nectriaceae</taxon>
        <taxon>Fusarium</taxon>
        <taxon>Fusarium fujikuroi species complex</taxon>
    </lineage>
</organism>
<dbReference type="Gene3D" id="3.40.50.720">
    <property type="entry name" value="NAD(P)-binding Rossmann-like Domain"/>
    <property type="match status" value="1"/>
</dbReference>
<proteinExistence type="inferred from homology"/>
<gene>
    <name evidence="3" type="ORF">FMUND_10883</name>
</gene>
<comment type="catalytic activity">
    <reaction evidence="1">
        <text>a long-chain fatty acyl-CoA + 2 NADPH + 2 H(+) = a long-chain primary fatty alcohol + 2 NADP(+) + CoA</text>
        <dbReference type="Rhea" id="RHEA:52716"/>
        <dbReference type="ChEBI" id="CHEBI:15378"/>
        <dbReference type="ChEBI" id="CHEBI:57287"/>
        <dbReference type="ChEBI" id="CHEBI:57783"/>
        <dbReference type="ChEBI" id="CHEBI:58349"/>
        <dbReference type="ChEBI" id="CHEBI:77396"/>
        <dbReference type="ChEBI" id="CHEBI:83139"/>
        <dbReference type="EC" id="1.2.1.84"/>
    </reaction>
</comment>
<evidence type="ECO:0000256" key="1">
    <source>
        <dbReference type="RuleBase" id="RU363097"/>
    </source>
</evidence>
<accession>A0A8H5Y8E1</accession>
<sequence length="424" mass="47012">MATCSETKKTILVTGATGFLGKVVVEELLRLRDKHATSQVALLLRKKDPLDAQARFEQHVAPSPCFASLPKDWKRSIRVIEGDLASPNCGLQDCQYELVCQTTTHIIHTAACIKFDSTVPEAISSNIDSSCHILDLARKCVNLQRLVITSTAYVTPPQQGPIYERLVELPCPASQIVSGLRRGIIGKEEAIAATGHPNIYSLSKCLAEHLISETRGSLPITIVRPSIISAAIENPSPGWIDSRAAFGGLALGFATGSLRVLDGRPEAKLDVVPVDLVASCLIYETFRRDIRSLDERNLRIVFSVATKEKSITLKDACKMLELYFGGHFTYIGPQGPILDLYRLLHHYIPSRVYATISRMRGNEKGEIQAKKMWKVVHGMNTVFKPYTNHTHDFRPKGSSLDFDPAKYMHLICQGVHMNLMHSKL</sequence>
<dbReference type="InterPro" id="IPR013120">
    <property type="entry name" value="FAR_NAD-bd"/>
</dbReference>
<keyword evidence="1" id="KW-0443">Lipid metabolism</keyword>